<evidence type="ECO:0000313" key="2">
    <source>
        <dbReference type="Proteomes" id="UP001367508"/>
    </source>
</evidence>
<dbReference type="AlphaFoldDB" id="A0AAN9Q7J6"/>
<keyword evidence="2" id="KW-1185">Reference proteome</keyword>
<evidence type="ECO:0000313" key="1">
    <source>
        <dbReference type="EMBL" id="KAK7327815.1"/>
    </source>
</evidence>
<gene>
    <name evidence="1" type="ORF">VNO77_21906</name>
</gene>
<dbReference type="EMBL" id="JAYMYQ010000005">
    <property type="protein sequence ID" value="KAK7327815.1"/>
    <property type="molecule type" value="Genomic_DNA"/>
</dbReference>
<reference evidence="1 2" key="1">
    <citation type="submission" date="2024-01" db="EMBL/GenBank/DDBJ databases">
        <title>The genomes of 5 underutilized Papilionoideae crops provide insights into root nodulation and disease resistanc.</title>
        <authorList>
            <person name="Jiang F."/>
        </authorList>
    </citation>
    <scope>NUCLEOTIDE SEQUENCE [LARGE SCALE GENOMIC DNA]</scope>
    <source>
        <strain evidence="1">LVBAO_FW01</strain>
        <tissue evidence="1">Leaves</tissue>
    </source>
</reference>
<name>A0AAN9Q7J6_CANGL</name>
<comment type="caution">
    <text evidence="1">The sequence shown here is derived from an EMBL/GenBank/DDBJ whole genome shotgun (WGS) entry which is preliminary data.</text>
</comment>
<protein>
    <submittedName>
        <fullName evidence="1">Uncharacterized protein</fullName>
    </submittedName>
</protein>
<dbReference type="Proteomes" id="UP001367508">
    <property type="component" value="Unassembled WGS sequence"/>
</dbReference>
<sequence>MMTSLSICTNSIRWPRGSGKEDDHRRPHVLELSFFEIWVWVVRLHYTKMASTVSTPSQPSFTCLVVLAEKLCFISPYSRLKLSWITSPTQLNLNQSQLHHITRGDNQLKHSKGERIILLTTSLVVALGEKMERW</sequence>
<accession>A0AAN9Q7J6</accession>
<proteinExistence type="predicted"/>
<organism evidence="1 2">
    <name type="scientific">Canavalia gladiata</name>
    <name type="common">Sword bean</name>
    <name type="synonym">Dolichos gladiatus</name>
    <dbReference type="NCBI Taxonomy" id="3824"/>
    <lineage>
        <taxon>Eukaryota</taxon>
        <taxon>Viridiplantae</taxon>
        <taxon>Streptophyta</taxon>
        <taxon>Embryophyta</taxon>
        <taxon>Tracheophyta</taxon>
        <taxon>Spermatophyta</taxon>
        <taxon>Magnoliopsida</taxon>
        <taxon>eudicotyledons</taxon>
        <taxon>Gunneridae</taxon>
        <taxon>Pentapetalae</taxon>
        <taxon>rosids</taxon>
        <taxon>fabids</taxon>
        <taxon>Fabales</taxon>
        <taxon>Fabaceae</taxon>
        <taxon>Papilionoideae</taxon>
        <taxon>50 kb inversion clade</taxon>
        <taxon>NPAAA clade</taxon>
        <taxon>indigoferoid/millettioid clade</taxon>
        <taxon>Phaseoleae</taxon>
        <taxon>Canavalia</taxon>
    </lineage>
</organism>